<reference evidence="1 2" key="1">
    <citation type="submission" date="2016-10" db="EMBL/GenBank/DDBJ databases">
        <authorList>
            <person name="de Groot N.N."/>
        </authorList>
    </citation>
    <scope>NUCLEOTIDE SEQUENCE [LARGE SCALE GENOMIC DNA]</scope>
    <source>
        <strain evidence="1 2">CGMCC 1.10449</strain>
    </source>
</reference>
<protein>
    <recommendedName>
        <fullName evidence="3">Hydrolase</fullName>
    </recommendedName>
</protein>
<dbReference type="Proteomes" id="UP000199444">
    <property type="component" value="Unassembled WGS sequence"/>
</dbReference>
<sequence>MEKKKFYINLGSQEISQIKYDNNEEFVIHATEDEVRILRDKMDDMYNADYRAFFRAHVPIMPYHNDSSNDDYDIGITEAFQMIYDLGDENTKKHIDSMGVLSDGHE</sequence>
<accession>A0A1H0ZQK8</accession>
<dbReference type="RefSeq" id="WP_092492167.1">
    <property type="nucleotide sequence ID" value="NZ_FNKD01000001.1"/>
</dbReference>
<name>A0A1H0ZQK8_9BACI</name>
<evidence type="ECO:0000313" key="1">
    <source>
        <dbReference type="EMBL" id="SDQ29649.1"/>
    </source>
</evidence>
<gene>
    <name evidence="1" type="ORF">SAMN05216231_1371</name>
</gene>
<dbReference type="STRING" id="553311.SAMN05216231_1371"/>
<dbReference type="EMBL" id="FNKD01000001">
    <property type="protein sequence ID" value="SDQ29649.1"/>
    <property type="molecule type" value="Genomic_DNA"/>
</dbReference>
<proteinExistence type="predicted"/>
<organism evidence="1 2">
    <name type="scientific">Virgibacillus salinus</name>
    <dbReference type="NCBI Taxonomy" id="553311"/>
    <lineage>
        <taxon>Bacteria</taxon>
        <taxon>Bacillati</taxon>
        <taxon>Bacillota</taxon>
        <taxon>Bacilli</taxon>
        <taxon>Bacillales</taxon>
        <taxon>Bacillaceae</taxon>
        <taxon>Virgibacillus</taxon>
    </lineage>
</organism>
<evidence type="ECO:0000313" key="2">
    <source>
        <dbReference type="Proteomes" id="UP000199444"/>
    </source>
</evidence>
<evidence type="ECO:0008006" key="3">
    <source>
        <dbReference type="Google" id="ProtNLM"/>
    </source>
</evidence>
<keyword evidence="2" id="KW-1185">Reference proteome</keyword>
<dbReference type="AlphaFoldDB" id="A0A1H0ZQK8"/>